<name>A0ABX7JL55_9RHOB</name>
<dbReference type="EMBL" id="CP070368">
    <property type="protein sequence ID" value="QRZ14098.1"/>
    <property type="molecule type" value="Genomic_DNA"/>
</dbReference>
<organism evidence="1 2">
    <name type="scientific">Paracoccus methylovorus</name>
    <dbReference type="NCBI Taxonomy" id="2812658"/>
    <lineage>
        <taxon>Bacteria</taxon>
        <taxon>Pseudomonadati</taxon>
        <taxon>Pseudomonadota</taxon>
        <taxon>Alphaproteobacteria</taxon>
        <taxon>Rhodobacterales</taxon>
        <taxon>Paracoccaceae</taxon>
        <taxon>Paracoccus</taxon>
    </lineage>
</organism>
<dbReference type="RefSeq" id="WP_205295079.1">
    <property type="nucleotide sequence ID" value="NZ_CP070368.1"/>
</dbReference>
<dbReference type="InterPro" id="IPR007833">
    <property type="entry name" value="Capsule_polysaccharide_synth"/>
</dbReference>
<keyword evidence="2" id="KW-1185">Reference proteome</keyword>
<dbReference type="Proteomes" id="UP000663629">
    <property type="component" value="Chromosome 1"/>
</dbReference>
<reference evidence="1 2" key="1">
    <citation type="submission" date="2021-02" db="EMBL/GenBank/DDBJ databases">
        <title>Paracoccus methylovroum sp.nov., a new methanol and methylamine utilizing methylotrophic denitrifer.</title>
        <authorList>
            <person name="Timsy T."/>
            <person name="Behrendt U."/>
            <person name="Ulrich A."/>
            <person name="Spanner T."/>
            <person name="Foesel B.U."/>
            <person name="Horn M.A."/>
            <person name="Kolb S."/>
        </authorList>
    </citation>
    <scope>NUCLEOTIDE SEQUENCE [LARGE SCALE GENOMIC DNA]</scope>
    <source>
        <strain evidence="1 2">H4-D09</strain>
    </source>
</reference>
<dbReference type="Pfam" id="PF05159">
    <property type="entry name" value="Capsule_synth"/>
    <property type="match status" value="2"/>
</dbReference>
<dbReference type="CDD" id="cd16439">
    <property type="entry name" value="beta_Kdo_transferase_KpsC_2"/>
    <property type="match status" value="1"/>
</dbReference>
<sequence>MEPVNKAAGDSRRLFICNGGFLTRPRLRRILQLAGWSLRVGLPGPGDHVGIWGNSPTAWRGKALAEWRGVGLVRVEDAFLRSVLPGRARGAVARRGPIGLLIDPIGLHFDPESPSLIETLVHAPASQAHLDAARQGIARLIAADLSKYNAHLPEVAPPEPGYVLVIDQTRGDASLLGATRADFLDLLTAARDENPSLPLVIRSHPETARGLRPGHFTPQDLRPGEVFCETAVSPWALLRNAARVYAFSSQMGYEAMLAGHRPRIFGRPFYAGWGLSDDQSPIPRRSPASIEQLFTASHLLAPVWYDPCRDRLTDFEGALCQIEAEARAWRQDHAGHLAYGIRLWKRPFMARFFGSGRGVRFTASPGPNVTLAWANRAKEVSGALQVEDGFIRSRGLGAALVPPLSLVADDLGIYYDPGRESRFERLMAEPLPPGGRERALRLAHDLIEAGITKYNLSGQPPALPAGHRILVPGQVENDASIRLGATGVCTNLALLERARAENPQAVLIYKPHPDVEAGLRPGLIPEADLLRLADIVARNTAADTLMAEVDEVWTMTSTLGFEALLRGIAVTTLGAPFYAGWGLTRDLGPVPARRRMQADLAQLAHCALIAYPRYFDPVSRLPCPPEVALERLRDPRFGAAGGPALRLLSKAQGLLAGHAWIWRR</sequence>
<proteinExistence type="predicted"/>
<evidence type="ECO:0000313" key="2">
    <source>
        <dbReference type="Proteomes" id="UP000663629"/>
    </source>
</evidence>
<evidence type="ECO:0000313" key="1">
    <source>
        <dbReference type="EMBL" id="QRZ14098.1"/>
    </source>
</evidence>
<protein>
    <submittedName>
        <fullName evidence="1">Capsular polysaccharide biosynthesis protein</fullName>
    </submittedName>
</protein>
<accession>A0ABX7JL55</accession>
<gene>
    <name evidence="1" type="ORF">JWJ88_05435</name>
</gene>